<dbReference type="EMBL" id="JBHULB010000007">
    <property type="protein sequence ID" value="MFD2586604.1"/>
    <property type="molecule type" value="Genomic_DNA"/>
</dbReference>
<evidence type="ECO:0000313" key="1">
    <source>
        <dbReference type="EMBL" id="MFD2586604.1"/>
    </source>
</evidence>
<accession>A0ABW5MTZ1</accession>
<gene>
    <name evidence="1" type="ORF">ACFSQJ_06660</name>
</gene>
<dbReference type="RefSeq" id="WP_377766176.1">
    <property type="nucleotide sequence ID" value="NZ_JBHULB010000007.1"/>
</dbReference>
<keyword evidence="2" id="KW-1185">Reference proteome</keyword>
<comment type="caution">
    <text evidence="1">The sequence shown here is derived from an EMBL/GenBank/DDBJ whole genome shotgun (WGS) entry which is preliminary data.</text>
</comment>
<dbReference type="Proteomes" id="UP001597526">
    <property type="component" value="Unassembled WGS sequence"/>
</dbReference>
<reference evidence="2" key="1">
    <citation type="journal article" date="2019" name="Int. J. Syst. Evol. Microbiol.">
        <title>The Global Catalogue of Microorganisms (GCM) 10K type strain sequencing project: providing services to taxonomists for standard genome sequencing and annotation.</title>
        <authorList>
            <consortium name="The Broad Institute Genomics Platform"/>
            <consortium name="The Broad Institute Genome Sequencing Center for Infectious Disease"/>
            <person name="Wu L."/>
            <person name="Ma J."/>
        </authorList>
    </citation>
    <scope>NUCLEOTIDE SEQUENCE [LARGE SCALE GENOMIC DNA]</scope>
    <source>
        <strain evidence="2">KCTC 52368</strain>
    </source>
</reference>
<name>A0ABW5MTZ1_9FLAO</name>
<proteinExistence type="predicted"/>
<evidence type="ECO:0000313" key="2">
    <source>
        <dbReference type="Proteomes" id="UP001597526"/>
    </source>
</evidence>
<protein>
    <submittedName>
        <fullName evidence="1">Uncharacterized protein</fullName>
    </submittedName>
</protein>
<sequence length="66" mass="7613">MDSLTIGSKDSNYMNDLFNLQKNDKVLAQSNNSMPVFKPSYDSTMPIHKIDTTSIYFMRVYPNTKD</sequence>
<organism evidence="1 2">
    <name type="scientific">Croceitalea marina</name>
    <dbReference type="NCBI Taxonomy" id="1775166"/>
    <lineage>
        <taxon>Bacteria</taxon>
        <taxon>Pseudomonadati</taxon>
        <taxon>Bacteroidota</taxon>
        <taxon>Flavobacteriia</taxon>
        <taxon>Flavobacteriales</taxon>
        <taxon>Flavobacteriaceae</taxon>
        <taxon>Croceitalea</taxon>
    </lineage>
</organism>